<dbReference type="AlphaFoldDB" id="F9RPB5"/>
<gene>
    <name evidence="2" type="ORF">VIS19158_01445</name>
</gene>
<evidence type="ECO:0000313" key="3">
    <source>
        <dbReference type="Proteomes" id="UP000004349"/>
    </source>
</evidence>
<feature type="chain" id="PRO_5003386087" evidence="1">
    <location>
        <begin position="23"/>
        <end position="186"/>
    </location>
</feature>
<comment type="caution">
    <text evidence="2">The sequence shown here is derived from an EMBL/GenBank/DDBJ whole genome shotgun (WGS) entry which is preliminary data.</text>
</comment>
<sequence>MKKILAQITLISCTLLNGVVFADTLEQAKLLFNQKEYQQAYDLFSELSDQGDANSTFWLGVTQYKMGQRFEAGDTMLQAANMGDPWAMGVLGGGVLYLSPPCEYMGWACDDAWQDKAIKIWELQSKQGNGKATYARDLSKRDWWEYIPFYSRKLYQQQAETGVAQGGYRYFNYSLYWESTEKKLRH</sequence>
<dbReference type="RefSeq" id="WP_005595825.1">
    <property type="nucleotide sequence ID" value="NZ_AFWE01000142.1"/>
</dbReference>
<dbReference type="InterPro" id="IPR011990">
    <property type="entry name" value="TPR-like_helical_dom_sf"/>
</dbReference>
<accession>F9RPB5</accession>
<organism evidence="2 3">
    <name type="scientific">Vibrio scophthalmi LMG 19158</name>
    <dbReference type="NCBI Taxonomy" id="870967"/>
    <lineage>
        <taxon>Bacteria</taxon>
        <taxon>Pseudomonadati</taxon>
        <taxon>Pseudomonadota</taxon>
        <taxon>Gammaproteobacteria</taxon>
        <taxon>Vibrionales</taxon>
        <taxon>Vibrionaceae</taxon>
        <taxon>Vibrio</taxon>
    </lineage>
</organism>
<evidence type="ECO:0000256" key="1">
    <source>
        <dbReference type="SAM" id="SignalP"/>
    </source>
</evidence>
<dbReference type="EMBL" id="AFWE01000142">
    <property type="protein sequence ID" value="EGU35625.1"/>
    <property type="molecule type" value="Genomic_DNA"/>
</dbReference>
<dbReference type="Gene3D" id="1.25.40.10">
    <property type="entry name" value="Tetratricopeptide repeat domain"/>
    <property type="match status" value="1"/>
</dbReference>
<dbReference type="SUPFAM" id="SSF81901">
    <property type="entry name" value="HCP-like"/>
    <property type="match status" value="1"/>
</dbReference>
<protein>
    <submittedName>
        <fullName evidence="2">Uncharacterized protein</fullName>
    </submittedName>
</protein>
<dbReference type="Proteomes" id="UP000004349">
    <property type="component" value="Unassembled WGS sequence"/>
</dbReference>
<feature type="signal peptide" evidence="1">
    <location>
        <begin position="1"/>
        <end position="22"/>
    </location>
</feature>
<dbReference type="eggNOG" id="COG0790">
    <property type="taxonomic scope" value="Bacteria"/>
</dbReference>
<proteinExistence type="predicted"/>
<name>F9RPB5_9VIBR</name>
<keyword evidence="1" id="KW-0732">Signal</keyword>
<reference evidence="2 3" key="1">
    <citation type="journal article" date="2012" name="Int. J. Syst. Evol. Microbiol.">
        <title>Vibrio caribbeanicus sp. nov., isolated from the marine sponge Scleritoderma cyanea.</title>
        <authorList>
            <person name="Hoffmann M."/>
            <person name="Monday S.R."/>
            <person name="Allard M.W."/>
            <person name="Strain E.A."/>
            <person name="Whittaker P."/>
            <person name="Naum M."/>
            <person name="McCarthy P.J."/>
            <person name="Lopez J.V."/>
            <person name="Fischer M."/>
            <person name="Brown E.W."/>
        </authorList>
    </citation>
    <scope>NUCLEOTIDE SEQUENCE [LARGE SCALE GENOMIC DNA]</scope>
    <source>
        <strain evidence="2 3">LMG 19158</strain>
    </source>
</reference>
<evidence type="ECO:0000313" key="2">
    <source>
        <dbReference type="EMBL" id="EGU35625.1"/>
    </source>
</evidence>